<dbReference type="GO" id="GO:0043952">
    <property type="term" value="P:protein transport by the Sec complex"/>
    <property type="evidence" value="ECO:0007669"/>
    <property type="project" value="UniProtKB-UniRule"/>
</dbReference>
<dbReference type="InterPro" id="IPR054384">
    <property type="entry name" value="SecDF_P1_head"/>
</dbReference>
<dbReference type="GO" id="GO:0005886">
    <property type="term" value="C:plasma membrane"/>
    <property type="evidence" value="ECO:0007669"/>
    <property type="project" value="UniProtKB-SubCell"/>
</dbReference>
<dbReference type="NCBIfam" id="TIGR00916">
    <property type="entry name" value="2A0604s01"/>
    <property type="match status" value="1"/>
</dbReference>
<dbReference type="PANTHER" id="PTHR30081:SF1">
    <property type="entry name" value="PROTEIN TRANSLOCASE SUBUNIT SECD"/>
    <property type="match status" value="1"/>
</dbReference>
<comment type="subcellular location">
    <subcellularLocation>
        <location evidence="1 10">Cell membrane</location>
        <topology evidence="1 10">Multi-pass membrane protein</topology>
    </subcellularLocation>
</comment>
<keyword evidence="6 10" id="KW-0653">Protein transport</keyword>
<dbReference type="InterPro" id="IPR001036">
    <property type="entry name" value="Acrflvin-R"/>
</dbReference>
<dbReference type="InterPro" id="IPR022646">
    <property type="entry name" value="SecD/SecF_CS"/>
</dbReference>
<feature type="transmembrane region" description="Helical" evidence="10">
    <location>
        <begin position="468"/>
        <end position="490"/>
    </location>
</feature>
<dbReference type="STRING" id="419481.SAMN05216233_104140"/>
<dbReference type="Gene3D" id="3.30.70.3400">
    <property type="match status" value="2"/>
</dbReference>
<keyword evidence="15" id="KW-1185">Reference proteome</keyword>
<dbReference type="OrthoDB" id="9805019at2"/>
<evidence type="ECO:0000256" key="6">
    <source>
        <dbReference type="ARBA" id="ARBA00022927"/>
    </source>
</evidence>
<dbReference type="GO" id="GO:0006605">
    <property type="term" value="P:protein targeting"/>
    <property type="evidence" value="ECO:0007669"/>
    <property type="project" value="UniProtKB-UniRule"/>
</dbReference>
<evidence type="ECO:0000256" key="5">
    <source>
        <dbReference type="ARBA" id="ARBA00022692"/>
    </source>
</evidence>
<dbReference type="SUPFAM" id="SSF82866">
    <property type="entry name" value="Multidrug efflux transporter AcrB transmembrane domain"/>
    <property type="match status" value="1"/>
</dbReference>
<keyword evidence="2 10" id="KW-0813">Transport</keyword>
<dbReference type="Gene3D" id="1.20.1640.10">
    <property type="entry name" value="Multidrug efflux transporter AcrB transmembrane domain"/>
    <property type="match status" value="1"/>
</dbReference>
<dbReference type="Gene3D" id="3.30.1360.200">
    <property type="match status" value="1"/>
</dbReference>
<name>A0A1G5DEQ9_9BACT</name>
<keyword evidence="3 10" id="KW-1003">Cell membrane</keyword>
<evidence type="ECO:0000256" key="9">
    <source>
        <dbReference type="ARBA" id="ARBA00023136"/>
    </source>
</evidence>
<feature type="transmembrane region" description="Helical" evidence="10">
    <location>
        <begin position="496"/>
        <end position="520"/>
    </location>
</feature>
<feature type="domain" description="SecDF P1 head subdomain" evidence="13">
    <location>
        <begin position="245"/>
        <end position="351"/>
    </location>
</feature>
<evidence type="ECO:0000256" key="3">
    <source>
        <dbReference type="ARBA" id="ARBA00022475"/>
    </source>
</evidence>
<dbReference type="FunFam" id="3.30.1360.200:FF:000002">
    <property type="entry name" value="Preprotein translocase subunit SecD"/>
    <property type="match status" value="1"/>
</dbReference>
<dbReference type="Pfam" id="PF07549">
    <property type="entry name" value="Sec_GG"/>
    <property type="match status" value="1"/>
</dbReference>
<feature type="transmembrane region" description="Helical" evidence="10">
    <location>
        <begin position="373"/>
        <end position="392"/>
    </location>
</feature>
<feature type="domain" description="Protein export membrane protein SecD/SecF C-terminal" evidence="11">
    <location>
        <begin position="353"/>
        <end position="514"/>
    </location>
</feature>
<sequence length="534" mass="57212">MKNLSWRLIAVLVVIIMAAVFILPTASMYIKGTSEPEIWPHKKINLGLDLQGGMHLVLEVQTEKAVENAMSLKISDIRQALRKNTMKNRGVVLVDQSAKLHVKLLSADDLPAFRSIIADDFPDLAVTSASESGGITLVTLAMKTDEAERVEKFAADQALETIRNRIDEFGVSEPDIRKQGENRILIQLPGITDTKAAKDLIGKTATLQFRLVDEEGDVRAALASHAPAGSELLNLVRKDPATGAESATPMLIKKRVLLTGDSLTDARVLFDNMANEPYVSIEFDRKGAHIFGKVTGANVNRRLAIVLDDTVYSAPVIRDQISGGHAQITGGFTMEEARVLAIALRAGALPAPVKILEERTVGPTLGADSIRKGIWSMLIGGLAVIVFMVIYYRGSGLIADVALILNVLLIAAGLAAFQATLTLPGIAGIILTIGMAVDANVLIFERIREELNLGQSPMAAVEAGFDKATLTILDANVTTLIAAMVLFQFGSGPVKGFAVTLGIGILSSLFTALVVSRLLFDSILHKANVKTLSI</sequence>
<evidence type="ECO:0000259" key="11">
    <source>
        <dbReference type="Pfam" id="PF02355"/>
    </source>
</evidence>
<organism evidence="14 15">
    <name type="scientific">Desulfoluna spongiiphila</name>
    <dbReference type="NCBI Taxonomy" id="419481"/>
    <lineage>
        <taxon>Bacteria</taxon>
        <taxon>Pseudomonadati</taxon>
        <taxon>Thermodesulfobacteriota</taxon>
        <taxon>Desulfobacteria</taxon>
        <taxon>Desulfobacterales</taxon>
        <taxon>Desulfolunaceae</taxon>
        <taxon>Desulfoluna</taxon>
    </lineage>
</organism>
<dbReference type="GO" id="GO:0065002">
    <property type="term" value="P:intracellular protein transmembrane transport"/>
    <property type="evidence" value="ECO:0007669"/>
    <property type="project" value="UniProtKB-UniRule"/>
</dbReference>
<dbReference type="Proteomes" id="UP000198870">
    <property type="component" value="Unassembled WGS sequence"/>
</dbReference>
<evidence type="ECO:0000256" key="1">
    <source>
        <dbReference type="ARBA" id="ARBA00004651"/>
    </source>
</evidence>
<evidence type="ECO:0000313" key="15">
    <source>
        <dbReference type="Proteomes" id="UP000198870"/>
    </source>
</evidence>
<gene>
    <name evidence="10" type="primary">secD</name>
    <name evidence="14" type="ORF">SAMN05216233_104140</name>
</gene>
<dbReference type="FunFam" id="1.20.1640.10:FF:000004">
    <property type="entry name" value="Protein translocase subunit SecD"/>
    <property type="match status" value="1"/>
</dbReference>
<dbReference type="InterPro" id="IPR048634">
    <property type="entry name" value="SecD_SecF_C"/>
</dbReference>
<evidence type="ECO:0000313" key="14">
    <source>
        <dbReference type="EMBL" id="SCY13027.1"/>
    </source>
</evidence>
<keyword evidence="8 10" id="KW-0811">Translocation</keyword>
<feature type="transmembrane region" description="Helical" evidence="10">
    <location>
        <begin position="425"/>
        <end position="447"/>
    </location>
</feature>
<evidence type="ECO:0000256" key="8">
    <source>
        <dbReference type="ARBA" id="ARBA00023010"/>
    </source>
</evidence>
<evidence type="ECO:0000259" key="12">
    <source>
        <dbReference type="Pfam" id="PF21760"/>
    </source>
</evidence>
<dbReference type="InterPro" id="IPR048631">
    <property type="entry name" value="SecD_1st"/>
</dbReference>
<comment type="caution">
    <text evidence="10">Lacks conserved residue(s) required for the propagation of feature annotation.</text>
</comment>
<dbReference type="PANTHER" id="PTHR30081">
    <property type="entry name" value="PROTEIN-EXPORT MEMBRANE PROTEIN SEC"/>
    <property type="match status" value="1"/>
</dbReference>
<dbReference type="Pfam" id="PF22599">
    <property type="entry name" value="SecDF_P1_head"/>
    <property type="match status" value="1"/>
</dbReference>
<keyword evidence="4" id="KW-0997">Cell inner membrane</keyword>
<comment type="subunit">
    <text evidence="10">Forms a complex with SecF. Part of the essential Sec protein translocation apparatus which comprises SecA, SecYEG and auxiliary proteins SecDF. Other proteins may also be involved.</text>
</comment>
<feature type="domain" description="Protein translocase subunit SecDF P1" evidence="12">
    <location>
        <begin position="156"/>
        <end position="214"/>
    </location>
</feature>
<keyword evidence="5 10" id="KW-0812">Transmembrane</keyword>
<dbReference type="Pfam" id="PF21760">
    <property type="entry name" value="SecD_1st"/>
    <property type="match status" value="1"/>
</dbReference>
<dbReference type="InterPro" id="IPR022813">
    <property type="entry name" value="SecD/SecF_arch_bac"/>
</dbReference>
<proteinExistence type="inferred from homology"/>
<protein>
    <recommendedName>
        <fullName evidence="10">Protein translocase subunit SecD</fullName>
    </recommendedName>
</protein>
<dbReference type="InterPro" id="IPR005791">
    <property type="entry name" value="SecD"/>
</dbReference>
<dbReference type="Pfam" id="PF02355">
    <property type="entry name" value="SecD_SecF_C"/>
    <property type="match status" value="1"/>
</dbReference>
<dbReference type="NCBIfam" id="TIGR01129">
    <property type="entry name" value="secD"/>
    <property type="match status" value="1"/>
</dbReference>
<dbReference type="InterPro" id="IPR055344">
    <property type="entry name" value="SecD_SecF_C_bact"/>
</dbReference>
<comment type="similarity">
    <text evidence="10">Belongs to the SecD/SecF family. SecD subfamily.</text>
</comment>
<reference evidence="14 15" key="1">
    <citation type="submission" date="2016-10" db="EMBL/GenBank/DDBJ databases">
        <authorList>
            <person name="de Groot N.N."/>
        </authorList>
    </citation>
    <scope>NUCLEOTIDE SEQUENCE [LARGE SCALE GENOMIC DNA]</scope>
    <source>
        <strain evidence="14 15">AA1</strain>
    </source>
</reference>
<keyword evidence="7 10" id="KW-1133">Transmembrane helix</keyword>
<keyword evidence="9 10" id="KW-0472">Membrane</keyword>
<evidence type="ECO:0000256" key="10">
    <source>
        <dbReference type="HAMAP-Rule" id="MF_01463"/>
    </source>
</evidence>
<dbReference type="RefSeq" id="WP_092209884.1">
    <property type="nucleotide sequence ID" value="NZ_FMUX01000004.1"/>
</dbReference>
<evidence type="ECO:0000256" key="2">
    <source>
        <dbReference type="ARBA" id="ARBA00022448"/>
    </source>
</evidence>
<evidence type="ECO:0000256" key="4">
    <source>
        <dbReference type="ARBA" id="ARBA00022519"/>
    </source>
</evidence>
<comment type="function">
    <text evidence="10">Part of the Sec protein translocase complex. Interacts with the SecYEG preprotein conducting channel. SecDF uses the proton motive force (PMF) to complete protein translocation after the ATP-dependent function of SecA.</text>
</comment>
<evidence type="ECO:0000256" key="7">
    <source>
        <dbReference type="ARBA" id="ARBA00022989"/>
    </source>
</evidence>
<dbReference type="HAMAP" id="MF_01463_B">
    <property type="entry name" value="SecD_B"/>
    <property type="match status" value="1"/>
</dbReference>
<dbReference type="EMBL" id="FMUX01000004">
    <property type="protein sequence ID" value="SCY13027.1"/>
    <property type="molecule type" value="Genomic_DNA"/>
</dbReference>
<evidence type="ECO:0000259" key="13">
    <source>
        <dbReference type="Pfam" id="PF22599"/>
    </source>
</evidence>
<feature type="transmembrane region" description="Helical" evidence="10">
    <location>
        <begin position="397"/>
        <end position="419"/>
    </location>
</feature>
<dbReference type="PRINTS" id="PR00702">
    <property type="entry name" value="ACRIFLAVINRP"/>
</dbReference>
<accession>A0A1G5DEQ9</accession>
<dbReference type="AlphaFoldDB" id="A0A1G5DEQ9"/>
<dbReference type="GO" id="GO:0015450">
    <property type="term" value="F:protein-transporting ATPase activity"/>
    <property type="evidence" value="ECO:0007669"/>
    <property type="project" value="InterPro"/>
</dbReference>